<evidence type="ECO:0000259" key="3">
    <source>
        <dbReference type="Pfam" id="PF17746"/>
    </source>
</evidence>
<dbReference type="Proteomes" id="UP000529417">
    <property type="component" value="Unassembled WGS sequence"/>
</dbReference>
<evidence type="ECO:0000313" key="5">
    <source>
        <dbReference type="Proteomes" id="UP000529417"/>
    </source>
</evidence>
<name>A0A7Z0I120_9RHOB</name>
<feature type="domain" description="Sugar fermentation stimulation protein C-terminal" evidence="2">
    <location>
        <begin position="83"/>
        <end position="220"/>
    </location>
</feature>
<reference evidence="4 5" key="1">
    <citation type="journal article" date="2000" name="Arch. Microbiol.">
        <title>Rhodobaca bogoriensis gen. nov. and sp. nov., an alkaliphilic purple nonsulfur bacterium from African Rift Valley soda lakes.</title>
        <authorList>
            <person name="Milford A.D."/>
            <person name="Achenbach L.A."/>
            <person name="Jung D.O."/>
            <person name="Madigan M.T."/>
        </authorList>
    </citation>
    <scope>NUCLEOTIDE SEQUENCE [LARGE SCALE GENOMIC DNA]</scope>
    <source>
        <strain evidence="4 5">2376</strain>
    </source>
</reference>
<comment type="similarity">
    <text evidence="1">Belongs to the SfsA family.</text>
</comment>
<comment type="caution">
    <text evidence="4">The sequence shown here is derived from an EMBL/GenBank/DDBJ whole genome shotgun (WGS) entry which is preliminary data.</text>
</comment>
<dbReference type="Gene3D" id="2.40.50.580">
    <property type="match status" value="1"/>
</dbReference>
<keyword evidence="5" id="KW-1185">Reference proteome</keyword>
<feature type="domain" description="SfsA N-terminal OB" evidence="3">
    <location>
        <begin position="13"/>
        <end position="73"/>
    </location>
</feature>
<evidence type="ECO:0000313" key="4">
    <source>
        <dbReference type="EMBL" id="NYS25963.1"/>
    </source>
</evidence>
<proteinExistence type="inferred from homology"/>
<dbReference type="InterPro" id="IPR005224">
    <property type="entry name" value="SfsA"/>
</dbReference>
<accession>A0A7Z0I120</accession>
<dbReference type="Gene3D" id="3.40.1350.60">
    <property type="match status" value="1"/>
</dbReference>
<dbReference type="HAMAP" id="MF_00095">
    <property type="entry name" value="SfsA"/>
    <property type="match status" value="1"/>
</dbReference>
<dbReference type="AlphaFoldDB" id="A0A7Z0I120"/>
<gene>
    <name evidence="1 4" type="primary">sfsA</name>
    <name evidence="4" type="ORF">HUK65_13290</name>
</gene>
<dbReference type="RefSeq" id="WP_179906760.1">
    <property type="nucleotide sequence ID" value="NZ_JACBXS010000029.1"/>
</dbReference>
<protein>
    <recommendedName>
        <fullName evidence="1">Sugar fermentation stimulation protein homolog</fullName>
    </recommendedName>
</protein>
<sequence length="236" mass="24996">MQFQTPLLPARLLRRYKRFLADMVLEDGREVTAHCPNPGAMTGLAAPGARCWLESAAPGRKLPYGWRLVELPDGHRACVDTTLPNRVVAEALASGAIAGLEGLTDIRPEFTLAPGTRVDFAATGADGQRVLIEVKSVTLLRDGWAEFPDSVTARGTKHLQELTIAAATGARAIMLYLISRSDGARLRIAADIDPSYARAFDAARAGGVEVLAIGSRVSPQGVHIGAAIPVDPGPQA</sequence>
<dbReference type="NCBIfam" id="TIGR00230">
    <property type="entry name" value="sfsA"/>
    <property type="match status" value="1"/>
</dbReference>
<evidence type="ECO:0000256" key="1">
    <source>
        <dbReference type="HAMAP-Rule" id="MF_00095"/>
    </source>
</evidence>
<organism evidence="4 5">
    <name type="scientific">Rhabdonatronobacter sediminivivens</name>
    <dbReference type="NCBI Taxonomy" id="2743469"/>
    <lineage>
        <taxon>Bacteria</taxon>
        <taxon>Pseudomonadati</taxon>
        <taxon>Pseudomonadota</taxon>
        <taxon>Alphaproteobacteria</taxon>
        <taxon>Rhodobacterales</taxon>
        <taxon>Paracoccaceae</taxon>
        <taxon>Rhabdonatronobacter</taxon>
    </lineage>
</organism>
<dbReference type="InterPro" id="IPR041465">
    <property type="entry name" value="SfsA_N"/>
</dbReference>
<dbReference type="PANTHER" id="PTHR30545">
    <property type="entry name" value="SUGAR FERMENTATION STIMULATION PROTEIN A"/>
    <property type="match status" value="1"/>
</dbReference>
<evidence type="ECO:0000259" key="2">
    <source>
        <dbReference type="Pfam" id="PF03749"/>
    </source>
</evidence>
<dbReference type="Pfam" id="PF17746">
    <property type="entry name" value="SfsA_N"/>
    <property type="match status" value="1"/>
</dbReference>
<dbReference type="GO" id="GO:0003677">
    <property type="term" value="F:DNA binding"/>
    <property type="evidence" value="ECO:0007669"/>
    <property type="project" value="InterPro"/>
</dbReference>
<dbReference type="CDD" id="cd22359">
    <property type="entry name" value="SfsA-like_bacterial"/>
    <property type="match status" value="1"/>
</dbReference>
<dbReference type="Pfam" id="PF03749">
    <property type="entry name" value="SfsA"/>
    <property type="match status" value="1"/>
</dbReference>
<dbReference type="PANTHER" id="PTHR30545:SF2">
    <property type="entry name" value="SUGAR FERMENTATION STIMULATION PROTEIN A"/>
    <property type="match status" value="1"/>
</dbReference>
<dbReference type="InterPro" id="IPR040452">
    <property type="entry name" value="SfsA_C"/>
</dbReference>
<dbReference type="EMBL" id="JACBXS010000029">
    <property type="protein sequence ID" value="NYS25963.1"/>
    <property type="molecule type" value="Genomic_DNA"/>
</dbReference>